<organism evidence="2 3">
    <name type="scientific">Microbacterium ulmi</name>
    <dbReference type="NCBI Taxonomy" id="179095"/>
    <lineage>
        <taxon>Bacteria</taxon>
        <taxon>Bacillati</taxon>
        <taxon>Actinomycetota</taxon>
        <taxon>Actinomycetes</taxon>
        <taxon>Micrococcales</taxon>
        <taxon>Microbacteriaceae</taxon>
        <taxon>Microbacterium</taxon>
    </lineage>
</organism>
<evidence type="ECO:0000313" key="2">
    <source>
        <dbReference type="EMBL" id="NNH04026.1"/>
    </source>
</evidence>
<dbReference type="InterPro" id="IPR050383">
    <property type="entry name" value="GlyoxalaseI/FosfomycinResist"/>
</dbReference>
<dbReference type="PANTHER" id="PTHR21366">
    <property type="entry name" value="GLYOXALASE FAMILY PROTEIN"/>
    <property type="match status" value="1"/>
</dbReference>
<evidence type="ECO:0000313" key="3">
    <source>
        <dbReference type="Proteomes" id="UP000543598"/>
    </source>
</evidence>
<protein>
    <submittedName>
        <fullName evidence="2">Glyoxalase</fullName>
    </submittedName>
</protein>
<dbReference type="InterPro" id="IPR029068">
    <property type="entry name" value="Glyas_Bleomycin-R_OHBP_Dase"/>
</dbReference>
<dbReference type="Pfam" id="PF00903">
    <property type="entry name" value="Glyoxalase"/>
    <property type="match status" value="1"/>
</dbReference>
<feature type="domain" description="VOC" evidence="1">
    <location>
        <begin position="154"/>
        <end position="269"/>
    </location>
</feature>
<dbReference type="Proteomes" id="UP000543598">
    <property type="component" value="Unassembled WGS sequence"/>
</dbReference>
<dbReference type="PANTHER" id="PTHR21366:SF14">
    <property type="entry name" value="GLYOXALASE DOMAIN-CONTAINING PROTEIN 5"/>
    <property type="match status" value="1"/>
</dbReference>
<proteinExistence type="predicted"/>
<name>A0A7Y2M032_9MICO</name>
<comment type="caution">
    <text evidence="2">The sequence shown here is derived from an EMBL/GenBank/DDBJ whole genome shotgun (WGS) entry which is preliminary data.</text>
</comment>
<dbReference type="SUPFAM" id="SSF54593">
    <property type="entry name" value="Glyoxalase/Bleomycin resistance protein/Dihydroxybiphenyl dioxygenase"/>
    <property type="match status" value="2"/>
</dbReference>
<dbReference type="EMBL" id="JABEMB010000011">
    <property type="protein sequence ID" value="NNH04026.1"/>
    <property type="molecule type" value="Genomic_DNA"/>
</dbReference>
<feature type="domain" description="VOC" evidence="1">
    <location>
        <begin position="22"/>
        <end position="137"/>
    </location>
</feature>
<sequence length="317" mass="35220">MSEQNRVAIIENDNAGILRDTAVSHIGFRVVDVPTNEAFYANVLGLVRQAELPDGGVRLGWGTGHHVVDLIPGEPGLDHFGFEVRDVDGIPGIRGRLVEAGYEVTDLDESYVDFAATPVDAISAINPEGVPVHFHTAVWRQGENSADTGRRPIKFQHTTVGTADVQRMVDFFANAAGFRVTDQLADGRFCWLRSNTDHHTLAIVNVGQPGVLDHYSYDLAEWEDFKTWCDRLTDLGVTVQWGPGRHGPGNNLFVFFDDPAGNHIELSAEMEKFYDGHVEYVARKWHPIPESVNLWGGQLPKWRKTSEGNRGVEEARP</sequence>
<keyword evidence="3" id="KW-1185">Reference proteome</keyword>
<gene>
    <name evidence="2" type="ORF">HLA99_09220</name>
</gene>
<reference evidence="2 3" key="1">
    <citation type="submission" date="2020-05" db="EMBL/GenBank/DDBJ databases">
        <title>MicrobeNet Type strains.</title>
        <authorList>
            <person name="Nicholson A.C."/>
        </authorList>
    </citation>
    <scope>NUCLEOTIDE SEQUENCE [LARGE SCALE GENOMIC DNA]</scope>
    <source>
        <strain evidence="2 3">JCM 14282</strain>
    </source>
</reference>
<dbReference type="InterPro" id="IPR004360">
    <property type="entry name" value="Glyas_Fos-R_dOase_dom"/>
</dbReference>
<dbReference type="PROSITE" id="PS51819">
    <property type="entry name" value="VOC"/>
    <property type="match status" value="2"/>
</dbReference>
<accession>A0A7Y2M032</accession>
<dbReference type="AlphaFoldDB" id="A0A7Y2M032"/>
<evidence type="ECO:0000259" key="1">
    <source>
        <dbReference type="PROSITE" id="PS51819"/>
    </source>
</evidence>
<dbReference type="Gene3D" id="3.10.180.10">
    <property type="entry name" value="2,3-Dihydroxybiphenyl 1,2-Dioxygenase, domain 1"/>
    <property type="match status" value="2"/>
</dbReference>
<dbReference type="InterPro" id="IPR037523">
    <property type="entry name" value="VOC_core"/>
</dbReference>